<dbReference type="InterPro" id="IPR050595">
    <property type="entry name" value="Bact_response_regulator"/>
</dbReference>
<dbReference type="PROSITE" id="PS50110">
    <property type="entry name" value="RESPONSE_REGULATORY"/>
    <property type="match status" value="1"/>
</dbReference>
<gene>
    <name evidence="4" type="ORF">NC998_11640</name>
</gene>
<dbReference type="InterPro" id="IPR011006">
    <property type="entry name" value="CheY-like_superfamily"/>
</dbReference>
<keyword evidence="5" id="KW-1185">Reference proteome</keyword>
<dbReference type="SMART" id="SM00448">
    <property type="entry name" value="REC"/>
    <property type="match status" value="1"/>
</dbReference>
<dbReference type="Proteomes" id="UP001464891">
    <property type="component" value="Unassembled WGS sequence"/>
</dbReference>
<reference evidence="4 5" key="1">
    <citation type="submission" date="2022-04" db="EMBL/GenBank/DDBJ databases">
        <title>Positive selection, recombination, and allopatry shape intraspecific diversity of widespread and dominant cyanobacteria.</title>
        <authorList>
            <person name="Wei J."/>
            <person name="Shu W."/>
            <person name="Hu C."/>
        </authorList>
    </citation>
    <scope>NUCLEOTIDE SEQUENCE [LARGE SCALE GENOMIC DNA]</scope>
    <source>
        <strain evidence="4 5">GB2-A4</strain>
    </source>
</reference>
<dbReference type="SUPFAM" id="SSF52172">
    <property type="entry name" value="CheY-like"/>
    <property type="match status" value="1"/>
</dbReference>
<dbReference type="EMBL" id="JAMPKM010000006">
    <property type="protein sequence ID" value="MEP0817745.1"/>
    <property type="molecule type" value="Genomic_DNA"/>
</dbReference>
<dbReference type="Gene3D" id="3.40.50.2300">
    <property type="match status" value="1"/>
</dbReference>
<evidence type="ECO:0000313" key="5">
    <source>
        <dbReference type="Proteomes" id="UP001464891"/>
    </source>
</evidence>
<dbReference type="Pfam" id="PF00072">
    <property type="entry name" value="Response_reg"/>
    <property type="match status" value="1"/>
</dbReference>
<dbReference type="PANTHER" id="PTHR44591">
    <property type="entry name" value="STRESS RESPONSE REGULATOR PROTEIN 1"/>
    <property type="match status" value="1"/>
</dbReference>
<dbReference type="PANTHER" id="PTHR44591:SF3">
    <property type="entry name" value="RESPONSE REGULATORY DOMAIN-CONTAINING PROTEIN"/>
    <property type="match status" value="1"/>
</dbReference>
<feature type="domain" description="Response regulatory" evidence="3">
    <location>
        <begin position="3"/>
        <end position="117"/>
    </location>
</feature>
<accession>A0ABV0J9G0</accession>
<dbReference type="CDD" id="cd00156">
    <property type="entry name" value="REC"/>
    <property type="match status" value="1"/>
</dbReference>
<dbReference type="InterPro" id="IPR001789">
    <property type="entry name" value="Sig_transdc_resp-reg_receiver"/>
</dbReference>
<proteinExistence type="predicted"/>
<evidence type="ECO:0000256" key="1">
    <source>
        <dbReference type="ARBA" id="ARBA00022553"/>
    </source>
</evidence>
<name>A0ABV0J9G0_9CYAN</name>
<comment type="caution">
    <text evidence="4">The sequence shown here is derived from an EMBL/GenBank/DDBJ whole genome shotgun (WGS) entry which is preliminary data.</text>
</comment>
<protein>
    <submittedName>
        <fullName evidence="4">Response regulator</fullName>
    </submittedName>
</protein>
<organism evidence="4 5">
    <name type="scientific">Trichocoleus desertorum GB2-A4</name>
    <dbReference type="NCBI Taxonomy" id="2933944"/>
    <lineage>
        <taxon>Bacteria</taxon>
        <taxon>Bacillati</taxon>
        <taxon>Cyanobacteriota</taxon>
        <taxon>Cyanophyceae</taxon>
        <taxon>Leptolyngbyales</taxon>
        <taxon>Trichocoleusaceae</taxon>
        <taxon>Trichocoleus</taxon>
    </lineage>
</organism>
<evidence type="ECO:0000256" key="2">
    <source>
        <dbReference type="PROSITE-ProRule" id="PRU00169"/>
    </source>
</evidence>
<keyword evidence="1 2" id="KW-0597">Phosphoprotein</keyword>
<dbReference type="RefSeq" id="WP_190434425.1">
    <property type="nucleotide sequence ID" value="NZ_JAMPKM010000006.1"/>
</dbReference>
<feature type="modified residue" description="4-aspartylphosphate" evidence="2">
    <location>
        <position position="52"/>
    </location>
</feature>
<sequence length="126" mass="13494">MALILIVEDAWFTRRLISKTLQAAGHTTVEASCGREGLEKALTHAPDCILLDLLMPDLDGREVLQKLRDQESRMPAIVLTADIQSSSRQQCLELGAIAVLGKPPNPQELAAAIDQAIAAKVGGITP</sequence>
<evidence type="ECO:0000259" key="3">
    <source>
        <dbReference type="PROSITE" id="PS50110"/>
    </source>
</evidence>
<evidence type="ECO:0000313" key="4">
    <source>
        <dbReference type="EMBL" id="MEP0817745.1"/>
    </source>
</evidence>